<feature type="domain" description="Pycsar effector protein" evidence="9">
    <location>
        <begin position="9"/>
        <end position="150"/>
    </location>
</feature>
<feature type="transmembrane region" description="Helical" evidence="8">
    <location>
        <begin position="47"/>
        <end position="68"/>
    </location>
</feature>
<dbReference type="Pfam" id="PF18967">
    <property type="entry name" value="PycTM"/>
    <property type="match status" value="1"/>
</dbReference>
<dbReference type="Proteomes" id="UP001180973">
    <property type="component" value="Unassembled WGS sequence"/>
</dbReference>
<evidence type="ECO:0000256" key="1">
    <source>
        <dbReference type="ARBA" id="ARBA00004236"/>
    </source>
</evidence>
<proteinExistence type="predicted"/>
<evidence type="ECO:0000259" key="9">
    <source>
        <dbReference type="Pfam" id="PF18967"/>
    </source>
</evidence>
<evidence type="ECO:0000256" key="7">
    <source>
        <dbReference type="ARBA" id="ARBA00023136"/>
    </source>
</evidence>
<sequence>MREAERAYLQQANEMIRFADVKAAAVLAAAGVLAGQLPSAHGSWAKGVLLAASICIVLSALLALYTLAPRRQVASAWSLHFYDHVARRYGDDREAFVSAWVEAAADEDAFDRAIVGQIWAANMVAYRKFTWITWSIRTLVAGVVALVAVAIT</sequence>
<evidence type="ECO:0000256" key="8">
    <source>
        <dbReference type="SAM" id="Phobius"/>
    </source>
</evidence>
<evidence type="ECO:0000256" key="4">
    <source>
        <dbReference type="ARBA" id="ARBA00022741"/>
    </source>
</evidence>
<protein>
    <submittedName>
        <fullName evidence="10">DUF5706 domain-containing protein</fullName>
    </submittedName>
</protein>
<keyword evidence="2" id="KW-1003">Cell membrane</keyword>
<dbReference type="RefSeq" id="WP_311411329.1">
    <property type="nucleotide sequence ID" value="NZ_JAVRFL010000008.1"/>
</dbReference>
<evidence type="ECO:0000313" key="10">
    <source>
        <dbReference type="EMBL" id="MDT0529159.1"/>
    </source>
</evidence>
<dbReference type="EMBL" id="JAVRFL010000008">
    <property type="protein sequence ID" value="MDT0529159.1"/>
    <property type="molecule type" value="Genomic_DNA"/>
</dbReference>
<evidence type="ECO:0000256" key="2">
    <source>
        <dbReference type="ARBA" id="ARBA00022475"/>
    </source>
</evidence>
<feature type="transmembrane region" description="Helical" evidence="8">
    <location>
        <begin position="21"/>
        <end position="41"/>
    </location>
</feature>
<keyword evidence="11" id="KW-1185">Reference proteome</keyword>
<accession>A0ABU2WV94</accession>
<evidence type="ECO:0000313" key="11">
    <source>
        <dbReference type="Proteomes" id="UP001180973"/>
    </source>
</evidence>
<keyword evidence="3 8" id="KW-0812">Transmembrane</keyword>
<keyword evidence="5 8" id="KW-1133">Transmembrane helix</keyword>
<gene>
    <name evidence="10" type="ORF">RM555_09160</name>
</gene>
<comment type="caution">
    <text evidence="10">The sequence shown here is derived from an EMBL/GenBank/DDBJ whole genome shotgun (WGS) entry which is preliminary data.</text>
</comment>
<keyword evidence="4" id="KW-0547">Nucleotide-binding</keyword>
<comment type="subcellular location">
    <subcellularLocation>
        <location evidence="1">Cell membrane</location>
    </subcellularLocation>
</comment>
<dbReference type="InterPro" id="IPR043760">
    <property type="entry name" value="PycTM_dom"/>
</dbReference>
<keyword evidence="6" id="KW-0051">Antiviral defense</keyword>
<name>A0ABU2WV94_9ACTN</name>
<reference evidence="10" key="1">
    <citation type="submission" date="2023-09" db="EMBL/GenBank/DDBJ databases">
        <title>30 novel species of actinomycetes from the DSMZ collection.</title>
        <authorList>
            <person name="Nouioui I."/>
        </authorList>
    </citation>
    <scope>NUCLEOTIDE SEQUENCE</scope>
    <source>
        <strain evidence="10">DSM 115977</strain>
    </source>
</reference>
<evidence type="ECO:0000256" key="3">
    <source>
        <dbReference type="ARBA" id="ARBA00022692"/>
    </source>
</evidence>
<evidence type="ECO:0000256" key="5">
    <source>
        <dbReference type="ARBA" id="ARBA00022989"/>
    </source>
</evidence>
<evidence type="ECO:0000256" key="6">
    <source>
        <dbReference type="ARBA" id="ARBA00023118"/>
    </source>
</evidence>
<feature type="transmembrane region" description="Helical" evidence="8">
    <location>
        <begin position="131"/>
        <end position="151"/>
    </location>
</feature>
<organism evidence="10 11">
    <name type="scientific">Micromonospora reichwaldensis</name>
    <dbReference type="NCBI Taxonomy" id="3075516"/>
    <lineage>
        <taxon>Bacteria</taxon>
        <taxon>Bacillati</taxon>
        <taxon>Actinomycetota</taxon>
        <taxon>Actinomycetes</taxon>
        <taxon>Micromonosporales</taxon>
        <taxon>Micromonosporaceae</taxon>
        <taxon>Micromonospora</taxon>
    </lineage>
</organism>
<keyword evidence="7 8" id="KW-0472">Membrane</keyword>